<feature type="non-terminal residue" evidence="2">
    <location>
        <position position="1"/>
    </location>
</feature>
<evidence type="ECO:0000313" key="3">
    <source>
        <dbReference type="Proteomes" id="UP001589867"/>
    </source>
</evidence>
<comment type="caution">
    <text evidence="2">The sequence shown here is derived from an EMBL/GenBank/DDBJ whole genome shotgun (WGS) entry which is preliminary data.</text>
</comment>
<feature type="domain" description="Winged helix-turn helix" evidence="1">
    <location>
        <begin position="110"/>
        <end position="167"/>
    </location>
</feature>
<reference evidence="2 3" key="1">
    <citation type="submission" date="2024-09" db="EMBL/GenBank/DDBJ databases">
        <authorList>
            <person name="Sun Q."/>
            <person name="Mori K."/>
        </authorList>
    </citation>
    <scope>NUCLEOTIDE SEQUENCE [LARGE SCALE GENOMIC DNA]</scope>
    <source>
        <strain evidence="2 3">TBRC 3947</strain>
    </source>
</reference>
<dbReference type="EMBL" id="JBHLUH010000113">
    <property type="protein sequence ID" value="MFC0534272.1"/>
    <property type="molecule type" value="Genomic_DNA"/>
</dbReference>
<name>A0ABV6MIM5_9ACTN</name>
<dbReference type="Pfam" id="PF13592">
    <property type="entry name" value="HTH_33"/>
    <property type="match status" value="1"/>
</dbReference>
<evidence type="ECO:0000313" key="2">
    <source>
        <dbReference type="EMBL" id="MFC0534272.1"/>
    </source>
</evidence>
<evidence type="ECO:0000259" key="1">
    <source>
        <dbReference type="Pfam" id="PF13592"/>
    </source>
</evidence>
<dbReference type="InterPro" id="IPR025959">
    <property type="entry name" value="Winged_HTH_dom"/>
</dbReference>
<accession>A0ABV6MIM5</accession>
<dbReference type="SUPFAM" id="SSF46689">
    <property type="entry name" value="Homeodomain-like"/>
    <property type="match status" value="1"/>
</dbReference>
<dbReference type="InterPro" id="IPR009057">
    <property type="entry name" value="Homeodomain-like_sf"/>
</dbReference>
<sequence length="179" mass="20014">SRLVGLSAWLKVMRYGDGGGLNQAARVRREQVRREAAGLFAQGVTPVEVAKRLEVSEKSAYVWRKLWRAGGADALVSKGAPGPDPRLSDAQLVKLKARLELGPVAAGYGEDQRWTLARIRTLIGAMFKVRVSVTTTWEAMRRIGYSAQMPTHRAIERDEEAIARWRRYQWPAVKESRAG</sequence>
<proteinExistence type="predicted"/>
<gene>
    <name evidence="2" type="ORF">ACFFIA_42460</name>
</gene>
<keyword evidence="3" id="KW-1185">Reference proteome</keyword>
<dbReference type="RefSeq" id="WP_377262991.1">
    <property type="nucleotide sequence ID" value="NZ_JBHLUH010000113.1"/>
</dbReference>
<dbReference type="Pfam" id="PF13384">
    <property type="entry name" value="HTH_23"/>
    <property type="match status" value="1"/>
</dbReference>
<protein>
    <submittedName>
        <fullName evidence="2">Winged helix-turn-helix domain-containing protein</fullName>
    </submittedName>
</protein>
<organism evidence="2 3">
    <name type="scientific">Phytohabitans kaempferiae</name>
    <dbReference type="NCBI Taxonomy" id="1620943"/>
    <lineage>
        <taxon>Bacteria</taxon>
        <taxon>Bacillati</taxon>
        <taxon>Actinomycetota</taxon>
        <taxon>Actinomycetes</taxon>
        <taxon>Micromonosporales</taxon>
        <taxon>Micromonosporaceae</taxon>
    </lineage>
</organism>
<dbReference type="Proteomes" id="UP001589867">
    <property type="component" value="Unassembled WGS sequence"/>
</dbReference>